<keyword evidence="2" id="KW-1185">Reference proteome</keyword>
<protein>
    <submittedName>
        <fullName evidence="1">Uncharacterized protein</fullName>
    </submittedName>
</protein>
<organism evidence="1 2">
    <name type="scientific">Helicobacter heilmannii</name>
    <dbReference type="NCBI Taxonomy" id="35817"/>
    <lineage>
        <taxon>Bacteria</taxon>
        <taxon>Pseudomonadati</taxon>
        <taxon>Campylobacterota</taxon>
        <taxon>Epsilonproteobacteria</taxon>
        <taxon>Campylobacterales</taxon>
        <taxon>Helicobacteraceae</taxon>
        <taxon>Helicobacter</taxon>
    </lineage>
</organism>
<name>A0A0K2YBE5_HELHE</name>
<proteinExistence type="predicted"/>
<evidence type="ECO:0000313" key="2">
    <source>
        <dbReference type="Proteomes" id="UP000046090"/>
    </source>
</evidence>
<gene>
    <name evidence="1" type="ORF">HHE01_00420</name>
</gene>
<sequence length="157" mass="18517">MGTLEKFKQLADMCFNFDTSALEPHEVQALENFVSYRREHSRLSYGSKKAILERMLELKEKGEDLEACVAYSMRRGYRDLFPLISPAIDRLEDQDFEDQFHPLWEDRASLRARGREMLESMEEYGEEYGLCDFDSMSEEAFGFDDEEFYGKEGWVEL</sequence>
<dbReference type="Proteomes" id="UP000046090">
    <property type="component" value="Unassembled WGS sequence"/>
</dbReference>
<evidence type="ECO:0000313" key="1">
    <source>
        <dbReference type="EMBL" id="CRI35044.1"/>
    </source>
</evidence>
<reference evidence="2" key="1">
    <citation type="submission" date="2014-12" db="EMBL/GenBank/DDBJ databases">
        <authorList>
            <person name="Smet A."/>
        </authorList>
    </citation>
    <scope>NUCLEOTIDE SEQUENCE [LARGE SCALE GENOMIC DNA]</scope>
</reference>
<dbReference type="EMBL" id="CDMK01000003">
    <property type="protein sequence ID" value="CRI35044.1"/>
    <property type="molecule type" value="Genomic_DNA"/>
</dbReference>
<dbReference type="AlphaFoldDB" id="A0A0K2YBE5"/>
<accession>A0A0K2YBE5</accession>